<evidence type="ECO:0000313" key="2">
    <source>
        <dbReference type="Proteomes" id="UP000320653"/>
    </source>
</evidence>
<dbReference type="RefSeq" id="WP_145638457.1">
    <property type="nucleotide sequence ID" value="NZ_VIWP01000004.1"/>
</dbReference>
<evidence type="ECO:0000313" key="1">
    <source>
        <dbReference type="EMBL" id="TWF52982.1"/>
    </source>
</evidence>
<proteinExistence type="predicted"/>
<keyword evidence="2" id="KW-1185">Reference proteome</keyword>
<dbReference type="SUPFAM" id="SSF54427">
    <property type="entry name" value="NTF2-like"/>
    <property type="match status" value="1"/>
</dbReference>
<accession>A0A561QRQ1</accession>
<dbReference type="EMBL" id="VIWP01000004">
    <property type="protein sequence ID" value="TWF52982.1"/>
    <property type="molecule type" value="Genomic_DNA"/>
</dbReference>
<dbReference type="Gene3D" id="3.10.450.50">
    <property type="match status" value="1"/>
</dbReference>
<organism evidence="1 2">
    <name type="scientific">Neorhizobium alkalisoli</name>
    <dbReference type="NCBI Taxonomy" id="528178"/>
    <lineage>
        <taxon>Bacteria</taxon>
        <taxon>Pseudomonadati</taxon>
        <taxon>Pseudomonadota</taxon>
        <taxon>Alphaproteobacteria</taxon>
        <taxon>Hyphomicrobiales</taxon>
        <taxon>Rhizobiaceae</taxon>
        <taxon>Rhizobium/Agrobacterium group</taxon>
        <taxon>Neorhizobium</taxon>
    </lineage>
</organism>
<comment type="caution">
    <text evidence="1">The sequence shown here is derived from an EMBL/GenBank/DDBJ whole genome shotgun (WGS) entry which is preliminary data.</text>
</comment>
<reference evidence="1 2" key="1">
    <citation type="submission" date="2019-06" db="EMBL/GenBank/DDBJ databases">
        <title>Sorghum-associated microbial communities from plants grown in Nebraska, USA.</title>
        <authorList>
            <person name="Schachtman D."/>
        </authorList>
    </citation>
    <scope>NUCLEOTIDE SEQUENCE [LARGE SCALE GENOMIC DNA]</scope>
    <source>
        <strain evidence="1 2">1225</strain>
    </source>
</reference>
<dbReference type="Pfam" id="PF12893">
    <property type="entry name" value="Lumazine_bd_2"/>
    <property type="match status" value="1"/>
</dbReference>
<dbReference type="Proteomes" id="UP000320653">
    <property type="component" value="Unassembled WGS sequence"/>
</dbReference>
<protein>
    <submittedName>
        <fullName evidence="1">Putative lumazine-binding protein</fullName>
    </submittedName>
</protein>
<name>A0A561QRQ1_9HYPH</name>
<gene>
    <name evidence="1" type="ORF">FHW37_104253</name>
</gene>
<dbReference type="OrthoDB" id="7451095at2"/>
<dbReference type="InterPro" id="IPR032710">
    <property type="entry name" value="NTF2-like_dom_sf"/>
</dbReference>
<dbReference type="AlphaFoldDB" id="A0A561QRQ1"/>
<dbReference type="InterPro" id="IPR039437">
    <property type="entry name" value="FrzH/put_lumazine-bd"/>
</dbReference>
<sequence length="119" mass="13108">MSEEQAVQAVVHLYVDGMARAHAGALRKAFHPKASIIGNYDGKIEWLSLDDFIAEVSSHEAAPADAQPLLQIETLDVTGTAASVKIVDDYAGMRFSDYLSLLKIEGRWVIVNKIYHLHS</sequence>